<name>A0A382PLK7_9ZZZZ</name>
<feature type="non-terminal residue" evidence="2">
    <location>
        <position position="1"/>
    </location>
</feature>
<evidence type="ECO:0000313" key="2">
    <source>
        <dbReference type="EMBL" id="SVC73640.1"/>
    </source>
</evidence>
<proteinExistence type="predicted"/>
<feature type="compositionally biased region" description="Acidic residues" evidence="1">
    <location>
        <begin position="28"/>
        <end position="47"/>
    </location>
</feature>
<dbReference type="AlphaFoldDB" id="A0A382PLK7"/>
<accession>A0A382PLK7</accession>
<dbReference type="EMBL" id="UINC01107912">
    <property type="protein sequence ID" value="SVC73640.1"/>
    <property type="molecule type" value="Genomic_DNA"/>
</dbReference>
<evidence type="ECO:0000256" key="1">
    <source>
        <dbReference type="SAM" id="MobiDB-lite"/>
    </source>
</evidence>
<reference evidence="2" key="1">
    <citation type="submission" date="2018-05" db="EMBL/GenBank/DDBJ databases">
        <authorList>
            <person name="Lanie J.A."/>
            <person name="Ng W.-L."/>
            <person name="Kazmierczak K.M."/>
            <person name="Andrzejewski T.M."/>
            <person name="Davidsen T.M."/>
            <person name="Wayne K.J."/>
            <person name="Tettelin H."/>
            <person name="Glass J.I."/>
            <person name="Rusch D."/>
            <person name="Podicherti R."/>
            <person name="Tsui H.-C.T."/>
            <person name="Winkler M.E."/>
        </authorList>
    </citation>
    <scope>NUCLEOTIDE SEQUENCE</scope>
</reference>
<feature type="region of interest" description="Disordered" evidence="1">
    <location>
        <begin position="1"/>
        <end position="47"/>
    </location>
</feature>
<sequence length="47" mass="4966">EADDDADAEADDDADAESVPENPSDVVDVVEEEAVESDAGDEEKEEV</sequence>
<gene>
    <name evidence="2" type="ORF">METZ01_LOCUS326494</name>
</gene>
<feature type="compositionally biased region" description="Acidic residues" evidence="1">
    <location>
        <begin position="1"/>
        <end position="18"/>
    </location>
</feature>
<organism evidence="2">
    <name type="scientific">marine metagenome</name>
    <dbReference type="NCBI Taxonomy" id="408172"/>
    <lineage>
        <taxon>unclassified sequences</taxon>
        <taxon>metagenomes</taxon>
        <taxon>ecological metagenomes</taxon>
    </lineage>
</organism>
<protein>
    <submittedName>
        <fullName evidence="2">Uncharacterized protein</fullName>
    </submittedName>
</protein>